<accession>A0A3B6VK11</accession>
<evidence type="ECO:0000313" key="3">
    <source>
        <dbReference type="Proteomes" id="UP000010793"/>
    </source>
</evidence>
<keyword evidence="1" id="KW-0472">Membrane</keyword>
<dbReference type="Proteomes" id="UP000010793">
    <property type="component" value="Chromosome"/>
</dbReference>
<protein>
    <submittedName>
        <fullName evidence="2">Uncharacterized protein</fullName>
    </submittedName>
</protein>
<proteinExistence type="predicted"/>
<sequence>MRHIIKKNKYIIVFSIIFVICFILFQNYKNSLDKKDTITIACGNDASGMLFDYIINTKKNSNIEFSNIDYIQFLDCCGSQAEFAFISGRVDMAVLCPDAAFQLVSIDTNYYIVDSIVKGSNILVYYNESYDDDNVKPKNIGYMNKRLLQEILLKEKYTNSNYYPMLSTALPYALEKKTVDAVLIDIILALKIKEARFKKIDTEEIDYYLVASKKLKDTLMLNNFIKAYNEAVNDIENETILSNMLTHYLDISNSQGEIKTWKTMGVKFLKIKAES</sequence>
<keyword evidence="3" id="KW-1185">Reference proteome</keyword>
<evidence type="ECO:0000256" key="1">
    <source>
        <dbReference type="SAM" id="Phobius"/>
    </source>
</evidence>
<keyword evidence="1" id="KW-0812">Transmembrane</keyword>
<gene>
    <name evidence="2" type="ORF">BPP43_04945</name>
</gene>
<reference evidence="2 3" key="1">
    <citation type="journal article" date="2013" name="Genome Announc.">
        <title>Complete Genome Sequence of the Porcine Strain Brachyspira pilosicoli P43/6/78(T.).</title>
        <authorList>
            <person name="Lin C."/>
            <person name="den Bakker H.C."/>
            <person name="Suzuki H."/>
            <person name="Lefebure T."/>
            <person name="Ponnala L."/>
            <person name="Sun Q."/>
            <person name="Stanhope M.J."/>
            <person name="Wiedmann M."/>
            <person name="Duhamel G.E."/>
        </authorList>
    </citation>
    <scope>NUCLEOTIDE SEQUENCE [LARGE SCALE GENOMIC DNA]</scope>
    <source>
        <strain evidence="2 3">P43/6/78</strain>
    </source>
</reference>
<dbReference type="EMBL" id="CP002873">
    <property type="protein sequence ID" value="AGA66253.1"/>
    <property type="molecule type" value="Genomic_DNA"/>
</dbReference>
<keyword evidence="1" id="KW-1133">Transmembrane helix</keyword>
<dbReference type="AlphaFoldDB" id="A0A3B6VK11"/>
<dbReference type="KEGG" id="bpip:BPP43_04945"/>
<organism evidence="2 3">
    <name type="scientific">Brachyspira pilosicoli P43/6/78</name>
    <dbReference type="NCBI Taxonomy" id="1042417"/>
    <lineage>
        <taxon>Bacteria</taxon>
        <taxon>Pseudomonadati</taxon>
        <taxon>Spirochaetota</taxon>
        <taxon>Spirochaetia</taxon>
        <taxon>Brachyspirales</taxon>
        <taxon>Brachyspiraceae</taxon>
        <taxon>Brachyspira</taxon>
    </lineage>
</organism>
<dbReference type="NCBIfam" id="NF040727">
    <property type="entry name" value="SBP_SaoB_CU"/>
    <property type="match status" value="1"/>
</dbReference>
<name>A0A3B6VK11_BRAPL</name>
<evidence type="ECO:0000313" key="2">
    <source>
        <dbReference type="EMBL" id="AGA66253.1"/>
    </source>
</evidence>
<feature type="transmembrane region" description="Helical" evidence="1">
    <location>
        <begin position="10"/>
        <end position="28"/>
    </location>
</feature>
<dbReference type="RefSeq" id="WP_015274313.1">
    <property type="nucleotide sequence ID" value="NC_019908.1"/>
</dbReference>